<dbReference type="EC" id="1.11.1.15" evidence="1"/>
<dbReference type="PANTHER" id="PTHR42830">
    <property type="entry name" value="OSMOTICALLY INDUCIBLE FAMILY PROTEIN"/>
    <property type="match status" value="1"/>
</dbReference>
<proteinExistence type="predicted"/>
<dbReference type="InterPro" id="IPR019904">
    <property type="entry name" value="Peroxiredoxin_OsmC"/>
</dbReference>
<keyword evidence="1" id="KW-0560">Oxidoreductase</keyword>
<dbReference type="eggNOG" id="COG1764">
    <property type="taxonomic scope" value="Bacteria"/>
</dbReference>
<dbReference type="InterPro" id="IPR015946">
    <property type="entry name" value="KH_dom-like_a/b"/>
</dbReference>
<dbReference type="AlphaFoldDB" id="A0A0D8FQ95"/>
<dbReference type="EMBL" id="JXUW01000040">
    <property type="protein sequence ID" value="KJE75460.1"/>
    <property type="molecule type" value="Genomic_DNA"/>
</dbReference>
<organism evidence="1 2">
    <name type="scientific">Ferrimicrobium acidiphilum DSM 19497</name>
    <dbReference type="NCBI Taxonomy" id="1121877"/>
    <lineage>
        <taxon>Bacteria</taxon>
        <taxon>Bacillati</taxon>
        <taxon>Actinomycetota</taxon>
        <taxon>Acidimicrobiia</taxon>
        <taxon>Acidimicrobiales</taxon>
        <taxon>Acidimicrobiaceae</taxon>
        <taxon>Ferrimicrobium</taxon>
    </lineage>
</organism>
<dbReference type="SUPFAM" id="SSF82784">
    <property type="entry name" value="OsmC-like"/>
    <property type="match status" value="1"/>
</dbReference>
<comment type="caution">
    <text evidence="1">The sequence shown here is derived from an EMBL/GenBank/DDBJ whole genome shotgun (WGS) entry which is preliminary data.</text>
</comment>
<dbReference type="GO" id="GO:0004601">
    <property type="term" value="F:peroxidase activity"/>
    <property type="evidence" value="ECO:0007669"/>
    <property type="project" value="UniProtKB-KW"/>
</dbReference>
<reference evidence="1 2" key="1">
    <citation type="submission" date="2015-01" db="EMBL/GenBank/DDBJ databases">
        <title>Draft genome of the acidophilic iron oxidizer Ferrimicrobium acidiphilum strain T23.</title>
        <authorList>
            <person name="Poehlein A."/>
            <person name="Eisen S."/>
            <person name="Schloemann M."/>
            <person name="Johnson B.D."/>
            <person name="Daniel R."/>
            <person name="Muehling M."/>
        </authorList>
    </citation>
    <scope>NUCLEOTIDE SEQUENCE [LARGE SCALE GENOMIC DNA]</scope>
    <source>
        <strain evidence="1 2">T23</strain>
    </source>
</reference>
<protein>
    <submittedName>
        <fullName evidence="1">Peroxiredoxin OsmC</fullName>
        <ecNumber evidence="1">1.11.1.15</ecNumber>
    </submittedName>
</protein>
<evidence type="ECO:0000313" key="2">
    <source>
        <dbReference type="Proteomes" id="UP000032336"/>
    </source>
</evidence>
<sequence length="143" mass="14825">MPIREAHTSWSGSLEQGVGTVVLTSSGIGSYEVSFPKRAAESAEGATSPEELIAAAHTSCYAMQFSALLGAAGGVDIHLEVGAKVHLEPDPDGGFHIPRIELTVDGSAQGVAQAEFHKIAEEAKRSCPVSKALSGTQIELIVV</sequence>
<dbReference type="STRING" id="1121877.FEAC_28000"/>
<keyword evidence="1" id="KW-0575">Peroxidase</keyword>
<dbReference type="PANTHER" id="PTHR42830:SF1">
    <property type="entry name" value="OSMOTICALLY INDUCIBLE FAMILY PROTEIN"/>
    <property type="match status" value="1"/>
</dbReference>
<dbReference type="GeneID" id="78373769"/>
<dbReference type="NCBIfam" id="TIGR03562">
    <property type="entry name" value="osmo_induc_OsmC"/>
    <property type="match status" value="1"/>
</dbReference>
<dbReference type="Pfam" id="PF02566">
    <property type="entry name" value="OsmC"/>
    <property type="match status" value="1"/>
</dbReference>
<dbReference type="Proteomes" id="UP000032336">
    <property type="component" value="Unassembled WGS sequence"/>
</dbReference>
<gene>
    <name evidence="1" type="primary">osmC</name>
    <name evidence="1" type="ORF">FEAC_28000</name>
</gene>
<dbReference type="OrthoDB" id="9807532at2"/>
<dbReference type="Gene3D" id="3.30.300.20">
    <property type="match status" value="1"/>
</dbReference>
<keyword evidence="2" id="KW-1185">Reference proteome</keyword>
<accession>A0A0D8FQ95</accession>
<dbReference type="InterPro" id="IPR003718">
    <property type="entry name" value="OsmC/Ohr_fam"/>
</dbReference>
<dbReference type="InterPro" id="IPR052707">
    <property type="entry name" value="OsmC_Ohr_Peroxiredoxin"/>
</dbReference>
<dbReference type="InterPro" id="IPR036102">
    <property type="entry name" value="OsmC/Ohrsf"/>
</dbReference>
<dbReference type="RefSeq" id="WP_035391400.1">
    <property type="nucleotide sequence ID" value="NZ_JQKF01000045.1"/>
</dbReference>
<dbReference type="GO" id="GO:0006979">
    <property type="term" value="P:response to oxidative stress"/>
    <property type="evidence" value="ECO:0007669"/>
    <property type="project" value="InterPro"/>
</dbReference>
<evidence type="ECO:0000313" key="1">
    <source>
        <dbReference type="EMBL" id="KJE75460.1"/>
    </source>
</evidence>
<name>A0A0D8FQ95_9ACTN</name>